<keyword evidence="1" id="KW-0479">Metal-binding</keyword>
<keyword evidence="8" id="KW-1185">Reference proteome</keyword>
<proteinExistence type="predicted"/>
<keyword evidence="4 5" id="KW-0238">DNA-binding</keyword>
<dbReference type="GO" id="GO:0008270">
    <property type="term" value="F:zinc ion binding"/>
    <property type="evidence" value="ECO:0007669"/>
    <property type="project" value="UniProtKB-KW"/>
</dbReference>
<evidence type="ECO:0000256" key="3">
    <source>
        <dbReference type="ARBA" id="ARBA00022833"/>
    </source>
</evidence>
<dbReference type="PANTHER" id="PTHR46600:SF11">
    <property type="entry name" value="THAP DOMAIN-CONTAINING PROTEIN 10"/>
    <property type="match status" value="1"/>
</dbReference>
<dbReference type="PROSITE" id="PS50950">
    <property type="entry name" value="ZF_THAP"/>
    <property type="match status" value="1"/>
</dbReference>
<sequence>MVKCCCVYKCRNVCNSEARAKGVSFFRFPKDKRKRRAWTNAVNRDKWTPNEHSWICSDHFVEGWHGDDPGDENYAPTLFSYKKKRTEDDFDREQRRLDRETIRALRASFPLMKFLRPKRLPNFVFMLRGALGE</sequence>
<evidence type="ECO:0000256" key="2">
    <source>
        <dbReference type="ARBA" id="ARBA00022771"/>
    </source>
</evidence>
<dbReference type="AlphaFoldDB" id="A0A8W8M3Y9"/>
<evidence type="ECO:0000313" key="7">
    <source>
        <dbReference type="EnsemblMetazoa" id="G30856.1:cds"/>
    </source>
</evidence>
<dbReference type="Gene3D" id="6.20.210.20">
    <property type="entry name" value="THAP domain"/>
    <property type="match status" value="1"/>
</dbReference>
<evidence type="ECO:0000256" key="5">
    <source>
        <dbReference type="PROSITE-ProRule" id="PRU00309"/>
    </source>
</evidence>
<keyword evidence="3" id="KW-0862">Zinc</keyword>
<evidence type="ECO:0000313" key="8">
    <source>
        <dbReference type="Proteomes" id="UP000005408"/>
    </source>
</evidence>
<name>A0A8W8M3Y9_MAGGI</name>
<reference evidence="7" key="1">
    <citation type="submission" date="2022-08" db="UniProtKB">
        <authorList>
            <consortium name="EnsemblMetazoa"/>
        </authorList>
    </citation>
    <scope>IDENTIFICATION</scope>
    <source>
        <strain evidence="7">05x7-T-G4-1.051#20</strain>
    </source>
</reference>
<dbReference type="PANTHER" id="PTHR46600">
    <property type="entry name" value="THAP DOMAIN-CONTAINING"/>
    <property type="match status" value="1"/>
</dbReference>
<dbReference type="SUPFAM" id="SSF57716">
    <property type="entry name" value="Glucocorticoid receptor-like (DNA-binding domain)"/>
    <property type="match status" value="1"/>
</dbReference>
<dbReference type="InterPro" id="IPR026516">
    <property type="entry name" value="THAP1/10"/>
</dbReference>
<dbReference type="InterPro" id="IPR006612">
    <property type="entry name" value="THAP_Znf"/>
</dbReference>
<protein>
    <recommendedName>
        <fullName evidence="6">THAP-type domain-containing protein</fullName>
    </recommendedName>
</protein>
<dbReference type="Pfam" id="PF05485">
    <property type="entry name" value="THAP"/>
    <property type="match status" value="1"/>
</dbReference>
<evidence type="ECO:0000259" key="6">
    <source>
        <dbReference type="PROSITE" id="PS50950"/>
    </source>
</evidence>
<accession>A0A8W8M3Y9</accession>
<dbReference type="SMART" id="SM00980">
    <property type="entry name" value="THAP"/>
    <property type="match status" value="1"/>
</dbReference>
<organism evidence="7 8">
    <name type="scientific">Magallana gigas</name>
    <name type="common">Pacific oyster</name>
    <name type="synonym">Crassostrea gigas</name>
    <dbReference type="NCBI Taxonomy" id="29159"/>
    <lineage>
        <taxon>Eukaryota</taxon>
        <taxon>Metazoa</taxon>
        <taxon>Spiralia</taxon>
        <taxon>Lophotrochozoa</taxon>
        <taxon>Mollusca</taxon>
        <taxon>Bivalvia</taxon>
        <taxon>Autobranchia</taxon>
        <taxon>Pteriomorphia</taxon>
        <taxon>Ostreida</taxon>
        <taxon>Ostreoidea</taxon>
        <taxon>Ostreidae</taxon>
        <taxon>Magallana</taxon>
    </lineage>
</organism>
<feature type="domain" description="THAP-type" evidence="6">
    <location>
        <begin position="1"/>
        <end position="79"/>
    </location>
</feature>
<dbReference type="GO" id="GO:0043565">
    <property type="term" value="F:sequence-specific DNA binding"/>
    <property type="evidence" value="ECO:0007669"/>
    <property type="project" value="InterPro"/>
</dbReference>
<keyword evidence="2 5" id="KW-0863">Zinc-finger</keyword>
<dbReference type="EnsemblMetazoa" id="G30856.1">
    <property type="protein sequence ID" value="G30856.1:cds"/>
    <property type="gene ID" value="G30856"/>
</dbReference>
<dbReference type="InterPro" id="IPR038441">
    <property type="entry name" value="THAP_Znf_sf"/>
</dbReference>
<evidence type="ECO:0000256" key="1">
    <source>
        <dbReference type="ARBA" id="ARBA00022723"/>
    </source>
</evidence>
<evidence type="ECO:0000256" key="4">
    <source>
        <dbReference type="ARBA" id="ARBA00023125"/>
    </source>
</evidence>
<dbReference type="Proteomes" id="UP000005408">
    <property type="component" value="Unassembled WGS sequence"/>
</dbReference>